<evidence type="ECO:0000313" key="2">
    <source>
        <dbReference type="Proteomes" id="UP000246744"/>
    </source>
</evidence>
<gene>
    <name evidence="1" type="ORF">DES37_112135</name>
</gene>
<reference evidence="1 2" key="1">
    <citation type="submission" date="2018-05" db="EMBL/GenBank/DDBJ databases">
        <title>Genomic Encyclopedia of Type Strains, Phase IV (KMG-IV): sequencing the most valuable type-strain genomes for metagenomic binning, comparative biology and taxonomic classification.</title>
        <authorList>
            <person name="Goeker M."/>
        </authorList>
    </citation>
    <scope>NUCLEOTIDE SEQUENCE [LARGE SCALE GENOMIC DNA]</scope>
    <source>
        <strain evidence="1 2">DSM 19579</strain>
    </source>
</reference>
<evidence type="ECO:0000313" key="1">
    <source>
        <dbReference type="EMBL" id="PWW05871.1"/>
    </source>
</evidence>
<dbReference type="AlphaFoldDB" id="A0A317PXR6"/>
<dbReference type="OrthoDB" id="6629451at2"/>
<name>A0A317PXR6_9ENTR</name>
<sequence>MNDSPMMSVIHAKMDLLELASLCESLVGELLEAAHHPTRMALCGKLLCALESLKYVLDSPVPAHCVQALTGTAEEVRSMPFLLGAESQTLRQYCASLTLVLLSGTLLEEDRQIITGLLFDLVNHLRDDIHTPCFIKTPEGIVNMYGDSVETFSWA</sequence>
<dbReference type="EMBL" id="QGTS01000012">
    <property type="protein sequence ID" value="PWW05871.1"/>
    <property type="molecule type" value="Genomic_DNA"/>
</dbReference>
<proteinExistence type="predicted"/>
<keyword evidence="2" id="KW-1185">Reference proteome</keyword>
<organism evidence="1 2">
    <name type="scientific">Mangrovibacter plantisponsor</name>
    <dbReference type="NCBI Taxonomy" id="451513"/>
    <lineage>
        <taxon>Bacteria</taxon>
        <taxon>Pseudomonadati</taxon>
        <taxon>Pseudomonadota</taxon>
        <taxon>Gammaproteobacteria</taxon>
        <taxon>Enterobacterales</taxon>
        <taxon>Enterobacteriaceae</taxon>
        <taxon>Mangrovibacter</taxon>
    </lineage>
</organism>
<accession>A0A317PXR6</accession>
<comment type="caution">
    <text evidence="1">The sequence shown here is derived from an EMBL/GenBank/DDBJ whole genome shotgun (WGS) entry which is preliminary data.</text>
</comment>
<dbReference type="Proteomes" id="UP000246744">
    <property type="component" value="Unassembled WGS sequence"/>
</dbReference>
<dbReference type="RefSeq" id="WP_110027298.1">
    <property type="nucleotide sequence ID" value="NZ_QGTS01000012.1"/>
</dbReference>
<protein>
    <submittedName>
        <fullName evidence="1">Uncharacterized protein</fullName>
    </submittedName>
</protein>